<dbReference type="RefSeq" id="WP_246063475.1">
    <property type="nucleotide sequence ID" value="NZ_VFQE01000001.1"/>
</dbReference>
<keyword evidence="1" id="KW-1133">Transmembrane helix</keyword>
<dbReference type="GO" id="GO:0004175">
    <property type="term" value="F:endopeptidase activity"/>
    <property type="evidence" value="ECO:0007669"/>
    <property type="project" value="UniProtKB-ARBA"/>
</dbReference>
<dbReference type="Pfam" id="PF02517">
    <property type="entry name" value="Rce1-like"/>
    <property type="match status" value="1"/>
</dbReference>
<name>A0A543PEW2_9ACTN</name>
<dbReference type="Proteomes" id="UP000319865">
    <property type="component" value="Unassembled WGS sequence"/>
</dbReference>
<dbReference type="GO" id="GO:0006508">
    <property type="term" value="P:proteolysis"/>
    <property type="evidence" value="ECO:0007669"/>
    <property type="project" value="UniProtKB-KW"/>
</dbReference>
<feature type="transmembrane region" description="Helical" evidence="1">
    <location>
        <begin position="186"/>
        <end position="206"/>
    </location>
</feature>
<accession>A0A543PEW2</accession>
<evidence type="ECO:0000313" key="3">
    <source>
        <dbReference type="EMBL" id="TQN42620.1"/>
    </source>
</evidence>
<feature type="transmembrane region" description="Helical" evidence="1">
    <location>
        <begin position="74"/>
        <end position="96"/>
    </location>
</feature>
<dbReference type="InterPro" id="IPR003675">
    <property type="entry name" value="Rce1/LyrA-like_dom"/>
</dbReference>
<feature type="domain" description="CAAX prenyl protease 2/Lysostaphin resistance protein A-like" evidence="2">
    <location>
        <begin position="121"/>
        <end position="225"/>
    </location>
</feature>
<evidence type="ECO:0000256" key="1">
    <source>
        <dbReference type="SAM" id="Phobius"/>
    </source>
</evidence>
<evidence type="ECO:0000313" key="4">
    <source>
        <dbReference type="Proteomes" id="UP000319865"/>
    </source>
</evidence>
<reference evidence="3 4" key="1">
    <citation type="submission" date="2019-06" db="EMBL/GenBank/DDBJ databases">
        <title>Sequencing the genomes of 1000 actinobacteria strains.</title>
        <authorList>
            <person name="Klenk H.-P."/>
        </authorList>
    </citation>
    <scope>NUCLEOTIDE SEQUENCE [LARGE SCALE GENOMIC DNA]</scope>
    <source>
        <strain evidence="3 4">DSM 46837</strain>
    </source>
</reference>
<protein>
    <submittedName>
        <fullName evidence="3">CAAX prenyl protease-like protein</fullName>
    </submittedName>
</protein>
<feature type="transmembrane region" description="Helical" evidence="1">
    <location>
        <begin position="41"/>
        <end position="62"/>
    </location>
</feature>
<proteinExistence type="predicted"/>
<keyword evidence="1" id="KW-0812">Transmembrane</keyword>
<keyword evidence="4" id="KW-1185">Reference proteome</keyword>
<dbReference type="GO" id="GO:0080120">
    <property type="term" value="P:CAAX-box protein maturation"/>
    <property type="evidence" value="ECO:0007669"/>
    <property type="project" value="UniProtKB-ARBA"/>
</dbReference>
<dbReference type="PIRSF" id="PIRSF026622">
    <property type="entry name" value="Proteas_026622"/>
    <property type="match status" value="1"/>
</dbReference>
<comment type="caution">
    <text evidence="3">The sequence shown here is derived from an EMBL/GenBank/DDBJ whole genome shotgun (WGS) entry which is preliminary data.</text>
</comment>
<sequence>MHGRAVGRRGLIGLTAGLVAVLVAWNNVVVPRLPGYPGSYVLVNLAAAVALLAAARSVGLAWDELGLARRRVPAGLRWGGVCVALVAAGYAIAVAVPALRPVLTDARVGGMDGAEIAYQAVVRVPLGTVLWEEVAFRGVLLAAFLRLLSPTTATAASSAVFGVWHIRPTLSALAANDVVDGFVPTAAAVVLACLGTAAAGALFTWLRVRSGSLVAPTLLHLATNSLGTLAAAAAWKLA</sequence>
<feature type="transmembrane region" description="Helical" evidence="1">
    <location>
        <begin position="213"/>
        <end position="235"/>
    </location>
</feature>
<evidence type="ECO:0000259" key="2">
    <source>
        <dbReference type="Pfam" id="PF02517"/>
    </source>
</evidence>
<organism evidence="3 4">
    <name type="scientific">Blastococcus colisei</name>
    <dbReference type="NCBI Taxonomy" id="1564162"/>
    <lineage>
        <taxon>Bacteria</taxon>
        <taxon>Bacillati</taxon>
        <taxon>Actinomycetota</taxon>
        <taxon>Actinomycetes</taxon>
        <taxon>Geodermatophilales</taxon>
        <taxon>Geodermatophilaceae</taxon>
        <taxon>Blastococcus</taxon>
    </lineage>
</organism>
<dbReference type="InterPro" id="IPR015837">
    <property type="entry name" value="UCP026622_CAAX_protease"/>
</dbReference>
<gene>
    <name evidence="3" type="ORF">FHU33_2026</name>
</gene>
<keyword evidence="1" id="KW-0472">Membrane</keyword>
<keyword evidence="3" id="KW-0378">Hydrolase</keyword>
<dbReference type="EMBL" id="VFQE01000001">
    <property type="protein sequence ID" value="TQN42620.1"/>
    <property type="molecule type" value="Genomic_DNA"/>
</dbReference>
<dbReference type="AlphaFoldDB" id="A0A543PEW2"/>
<feature type="transmembrane region" description="Helical" evidence="1">
    <location>
        <begin position="12"/>
        <end position="29"/>
    </location>
</feature>
<keyword evidence="3" id="KW-0645">Protease</keyword>